<protein>
    <submittedName>
        <fullName evidence="4">Cytochrome P450</fullName>
    </submittedName>
</protein>
<dbReference type="GO" id="GO:0020037">
    <property type="term" value="F:heme binding"/>
    <property type="evidence" value="ECO:0007669"/>
    <property type="project" value="InterPro"/>
</dbReference>
<dbReference type="PROSITE" id="PS00086">
    <property type="entry name" value="CYTOCHROME_P450"/>
    <property type="match status" value="1"/>
</dbReference>
<keyword evidence="2" id="KW-0479">Metal-binding</keyword>
<dbReference type="EMBL" id="JAAZSQ010000001">
    <property type="protein sequence ID" value="NKX52965.1"/>
    <property type="molecule type" value="Genomic_DNA"/>
</dbReference>
<dbReference type="PANTHER" id="PTHR46696">
    <property type="entry name" value="P450, PUTATIVE (EUROFUNG)-RELATED"/>
    <property type="match status" value="1"/>
</dbReference>
<dbReference type="GO" id="GO:0005506">
    <property type="term" value="F:iron ion binding"/>
    <property type="evidence" value="ECO:0007669"/>
    <property type="project" value="InterPro"/>
</dbReference>
<dbReference type="PANTHER" id="PTHR46696:SF1">
    <property type="entry name" value="CYTOCHROME P450 YJIB-RELATED"/>
    <property type="match status" value="1"/>
</dbReference>
<keyword evidence="2" id="KW-0349">Heme</keyword>
<dbReference type="Pfam" id="PF00067">
    <property type="entry name" value="p450"/>
    <property type="match status" value="1"/>
</dbReference>
<dbReference type="InterPro" id="IPR036396">
    <property type="entry name" value="Cyt_P450_sf"/>
</dbReference>
<dbReference type="RefSeq" id="WP_168484326.1">
    <property type="nucleotide sequence ID" value="NZ_JAAZSQ010000001.1"/>
</dbReference>
<dbReference type="InterPro" id="IPR001128">
    <property type="entry name" value="Cyt_P450"/>
</dbReference>
<dbReference type="GO" id="GO:0016705">
    <property type="term" value="F:oxidoreductase activity, acting on paired donors, with incorporation or reduction of molecular oxygen"/>
    <property type="evidence" value="ECO:0007669"/>
    <property type="project" value="InterPro"/>
</dbReference>
<sequence length="435" mass="47271">MTTDTTGTCPFGFRAAEPPRQVPHGAPEAAAVVPAASPPAAASGSAPVADWVDPARLMADPYPIYERLRAESPVAWVPVLNKYLVTTFADCHAVEQDQETFSANVSGATMNRALGARPMLRKDDPEHAADRAAVNPTLRPKNIKDTWAPVFERNARTWLDVLADMGPEEADLNRDYAAPVASQNLIDLLGLKDVAVEDMRRWSHAFIAGAGNLLDDAEIWARCDAAQEELDTLLAGLIPYYRQHPDGSITSALANSGLPRDNVASNVKLTISGGMNEPQHMVTNMVWALSRHPEQRAKVLADPSLWPAVFDEAVRWISPIGMYPRETTRAVVLGGVELPAGAPLGVVVGSANRDEARFTDAAAFDIFRPKQAHLAFGSGVHLCAGHWAAKTSIGQIAVPLLYRRFPGLRTNERRAEAWDGWVFRGLTSLPVTWQD</sequence>
<evidence type="ECO:0000256" key="1">
    <source>
        <dbReference type="ARBA" id="ARBA00010617"/>
    </source>
</evidence>
<organism evidence="4 5">
    <name type="scientific">Arthrobacter mobilis</name>
    <dbReference type="NCBI Taxonomy" id="2724944"/>
    <lineage>
        <taxon>Bacteria</taxon>
        <taxon>Bacillati</taxon>
        <taxon>Actinomycetota</taxon>
        <taxon>Actinomycetes</taxon>
        <taxon>Micrococcales</taxon>
        <taxon>Micrococcaceae</taxon>
        <taxon>Arthrobacter</taxon>
    </lineage>
</organism>
<evidence type="ECO:0000313" key="4">
    <source>
        <dbReference type="EMBL" id="NKX52965.1"/>
    </source>
</evidence>
<accession>A0A7X6HAD8</accession>
<dbReference type="PRINTS" id="PR00359">
    <property type="entry name" value="BP450"/>
</dbReference>
<gene>
    <name evidence="4" type="ORF">HGG74_00140</name>
</gene>
<dbReference type="InterPro" id="IPR017972">
    <property type="entry name" value="Cyt_P450_CS"/>
</dbReference>
<dbReference type="GO" id="GO:0004497">
    <property type="term" value="F:monooxygenase activity"/>
    <property type="evidence" value="ECO:0007669"/>
    <property type="project" value="UniProtKB-KW"/>
</dbReference>
<evidence type="ECO:0000313" key="5">
    <source>
        <dbReference type="Proteomes" id="UP000544090"/>
    </source>
</evidence>
<keyword evidence="5" id="KW-1185">Reference proteome</keyword>
<evidence type="ECO:0000256" key="3">
    <source>
        <dbReference type="SAM" id="MobiDB-lite"/>
    </source>
</evidence>
<dbReference type="AlphaFoldDB" id="A0A7X6HAD8"/>
<keyword evidence="2" id="KW-0408">Iron</keyword>
<comment type="similarity">
    <text evidence="1 2">Belongs to the cytochrome P450 family.</text>
</comment>
<proteinExistence type="inferred from homology"/>
<dbReference type="Proteomes" id="UP000544090">
    <property type="component" value="Unassembled WGS sequence"/>
</dbReference>
<reference evidence="4 5" key="1">
    <citation type="submission" date="2020-04" db="EMBL/GenBank/DDBJ databases">
        <title>Arthrobacter sp. nov.</title>
        <authorList>
            <person name="Liu S."/>
        </authorList>
    </citation>
    <scope>NUCLEOTIDE SEQUENCE [LARGE SCALE GENOMIC DNA]</scope>
    <source>
        <strain evidence="4 5">E918</strain>
    </source>
</reference>
<evidence type="ECO:0000256" key="2">
    <source>
        <dbReference type="RuleBase" id="RU000461"/>
    </source>
</evidence>
<keyword evidence="2" id="KW-0503">Monooxygenase</keyword>
<dbReference type="Gene3D" id="1.10.630.10">
    <property type="entry name" value="Cytochrome P450"/>
    <property type="match status" value="1"/>
</dbReference>
<dbReference type="InterPro" id="IPR002397">
    <property type="entry name" value="Cyt_P450_B"/>
</dbReference>
<dbReference type="SUPFAM" id="SSF48264">
    <property type="entry name" value="Cytochrome P450"/>
    <property type="match status" value="1"/>
</dbReference>
<name>A0A7X6HAD8_9MICC</name>
<comment type="caution">
    <text evidence="4">The sequence shown here is derived from an EMBL/GenBank/DDBJ whole genome shotgun (WGS) entry which is preliminary data.</text>
</comment>
<feature type="region of interest" description="Disordered" evidence="3">
    <location>
        <begin position="1"/>
        <end position="31"/>
    </location>
</feature>
<keyword evidence="2" id="KW-0560">Oxidoreductase</keyword>